<gene>
    <name evidence="2" type="ORF">ARMSODRAFT_972665</name>
</gene>
<proteinExistence type="predicted"/>
<protein>
    <submittedName>
        <fullName evidence="2">Uncharacterized protein</fullName>
    </submittedName>
</protein>
<feature type="compositionally biased region" description="Polar residues" evidence="1">
    <location>
        <begin position="50"/>
        <end position="65"/>
    </location>
</feature>
<name>A0A2H3CAI9_9AGAR</name>
<dbReference type="STRING" id="1076256.A0A2H3CAI9"/>
<organism evidence="2 3">
    <name type="scientific">Armillaria solidipes</name>
    <dbReference type="NCBI Taxonomy" id="1076256"/>
    <lineage>
        <taxon>Eukaryota</taxon>
        <taxon>Fungi</taxon>
        <taxon>Dikarya</taxon>
        <taxon>Basidiomycota</taxon>
        <taxon>Agaricomycotina</taxon>
        <taxon>Agaricomycetes</taxon>
        <taxon>Agaricomycetidae</taxon>
        <taxon>Agaricales</taxon>
        <taxon>Marasmiineae</taxon>
        <taxon>Physalacriaceae</taxon>
        <taxon>Armillaria</taxon>
    </lineage>
</organism>
<dbReference type="EMBL" id="KZ293421">
    <property type="protein sequence ID" value="PBK73163.1"/>
    <property type="molecule type" value="Genomic_DNA"/>
</dbReference>
<keyword evidence="3" id="KW-1185">Reference proteome</keyword>
<evidence type="ECO:0000313" key="3">
    <source>
        <dbReference type="Proteomes" id="UP000218334"/>
    </source>
</evidence>
<accession>A0A2H3CAI9</accession>
<sequence length="154" mass="16888">MHPSASAESSHRPPRPPSSASRRQPSSRPVSSLSTRLPTSASTVVPRPASSASVQPHSRLTQRPQSRLARANHQRLTELCEDLVRGVIGDVDQNKFREQVAYAARSLSAEGMTLNKAGIVLGEAEVDRMIHTFRKRESSPEMLSQTLFKYLAGC</sequence>
<evidence type="ECO:0000313" key="2">
    <source>
        <dbReference type="EMBL" id="PBK73163.1"/>
    </source>
</evidence>
<reference evidence="3" key="1">
    <citation type="journal article" date="2017" name="Nat. Ecol. Evol.">
        <title>Genome expansion and lineage-specific genetic innovations in the forest pathogenic fungi Armillaria.</title>
        <authorList>
            <person name="Sipos G."/>
            <person name="Prasanna A.N."/>
            <person name="Walter M.C."/>
            <person name="O'Connor E."/>
            <person name="Balint B."/>
            <person name="Krizsan K."/>
            <person name="Kiss B."/>
            <person name="Hess J."/>
            <person name="Varga T."/>
            <person name="Slot J."/>
            <person name="Riley R."/>
            <person name="Boka B."/>
            <person name="Rigling D."/>
            <person name="Barry K."/>
            <person name="Lee J."/>
            <person name="Mihaltcheva S."/>
            <person name="LaButti K."/>
            <person name="Lipzen A."/>
            <person name="Waldron R."/>
            <person name="Moloney N.M."/>
            <person name="Sperisen C."/>
            <person name="Kredics L."/>
            <person name="Vagvoelgyi C."/>
            <person name="Patrignani A."/>
            <person name="Fitzpatrick D."/>
            <person name="Nagy I."/>
            <person name="Doyle S."/>
            <person name="Anderson J.B."/>
            <person name="Grigoriev I.V."/>
            <person name="Gueldener U."/>
            <person name="Muensterkoetter M."/>
            <person name="Nagy L.G."/>
        </authorList>
    </citation>
    <scope>NUCLEOTIDE SEQUENCE [LARGE SCALE GENOMIC DNA]</scope>
    <source>
        <strain evidence="3">28-4</strain>
    </source>
</reference>
<dbReference type="AlphaFoldDB" id="A0A2H3CAI9"/>
<evidence type="ECO:0000256" key="1">
    <source>
        <dbReference type="SAM" id="MobiDB-lite"/>
    </source>
</evidence>
<dbReference type="Proteomes" id="UP000218334">
    <property type="component" value="Unassembled WGS sequence"/>
</dbReference>
<feature type="compositionally biased region" description="Low complexity" evidence="1">
    <location>
        <begin position="18"/>
        <end position="36"/>
    </location>
</feature>
<feature type="region of interest" description="Disordered" evidence="1">
    <location>
        <begin position="1"/>
        <end position="70"/>
    </location>
</feature>